<dbReference type="EMBL" id="VSRR010005449">
    <property type="protein sequence ID" value="MPC42471.1"/>
    <property type="molecule type" value="Genomic_DNA"/>
</dbReference>
<gene>
    <name evidence="1" type="ORF">E2C01_036093</name>
</gene>
<sequence>MWVFYDFFYFAPDFLVKTQLPGDESQSNFTIPDLMKYVANSEGDQLSCSVRAIREYLRKTKDCHPRCSCQFVNIPEPRRVVHPHTISHWICQVIQHAHEDVYEDMHLVQVKAHEVKAVATSVSFKKIQSIPAILWAGTWKSMSIIASFHLRDITHWYLDTFSLGLVVSALRVIQ</sequence>
<dbReference type="PANTHER" id="PTHR35617">
    <property type="entry name" value="PHAGE_INTEGRASE DOMAIN-CONTAINING PROTEIN"/>
    <property type="match status" value="1"/>
</dbReference>
<proteinExistence type="predicted"/>
<evidence type="ECO:0000313" key="1">
    <source>
        <dbReference type="EMBL" id="MPC42471.1"/>
    </source>
</evidence>
<dbReference type="AlphaFoldDB" id="A0A5B7F5X9"/>
<protein>
    <submittedName>
        <fullName evidence="1">Uncharacterized protein</fullName>
    </submittedName>
</protein>
<dbReference type="PANTHER" id="PTHR35617:SF3">
    <property type="entry name" value="CORE-BINDING (CB) DOMAIN-CONTAINING PROTEIN"/>
    <property type="match status" value="1"/>
</dbReference>
<organism evidence="1 2">
    <name type="scientific">Portunus trituberculatus</name>
    <name type="common">Swimming crab</name>
    <name type="synonym">Neptunus trituberculatus</name>
    <dbReference type="NCBI Taxonomy" id="210409"/>
    <lineage>
        <taxon>Eukaryota</taxon>
        <taxon>Metazoa</taxon>
        <taxon>Ecdysozoa</taxon>
        <taxon>Arthropoda</taxon>
        <taxon>Crustacea</taxon>
        <taxon>Multicrustacea</taxon>
        <taxon>Malacostraca</taxon>
        <taxon>Eumalacostraca</taxon>
        <taxon>Eucarida</taxon>
        <taxon>Decapoda</taxon>
        <taxon>Pleocyemata</taxon>
        <taxon>Brachyura</taxon>
        <taxon>Eubrachyura</taxon>
        <taxon>Portunoidea</taxon>
        <taxon>Portunidae</taxon>
        <taxon>Portuninae</taxon>
        <taxon>Portunus</taxon>
    </lineage>
</organism>
<keyword evidence="2" id="KW-1185">Reference proteome</keyword>
<evidence type="ECO:0000313" key="2">
    <source>
        <dbReference type="Proteomes" id="UP000324222"/>
    </source>
</evidence>
<comment type="caution">
    <text evidence="1">The sequence shown here is derived from an EMBL/GenBank/DDBJ whole genome shotgun (WGS) entry which is preliminary data.</text>
</comment>
<dbReference type="Proteomes" id="UP000324222">
    <property type="component" value="Unassembled WGS sequence"/>
</dbReference>
<accession>A0A5B7F5X9</accession>
<reference evidence="1 2" key="1">
    <citation type="submission" date="2019-05" db="EMBL/GenBank/DDBJ databases">
        <title>Another draft genome of Portunus trituberculatus and its Hox gene families provides insights of decapod evolution.</title>
        <authorList>
            <person name="Jeong J.-H."/>
            <person name="Song I."/>
            <person name="Kim S."/>
            <person name="Choi T."/>
            <person name="Kim D."/>
            <person name="Ryu S."/>
            <person name="Kim W."/>
        </authorList>
    </citation>
    <scope>NUCLEOTIDE SEQUENCE [LARGE SCALE GENOMIC DNA]</scope>
    <source>
        <tissue evidence="1">Muscle</tissue>
    </source>
</reference>
<name>A0A5B7F5X9_PORTR</name>